<reference evidence="2" key="1">
    <citation type="submission" date="2012-02" db="EMBL/GenBank/DDBJ databases">
        <title>The genome of the ctenophore, Pleurobrachia bachei.</title>
        <authorList>
            <person name="Kohn A.B."/>
            <person name="Citarella M."/>
            <person name="Moroz L.L."/>
        </authorList>
    </citation>
    <scope>NUCLEOTIDE SEQUENCE</scope>
</reference>
<protein>
    <submittedName>
        <fullName evidence="2">Putative secretory peptide-42</fullName>
    </submittedName>
</protein>
<name>M4H1D9_PLEBA</name>
<evidence type="ECO:0000256" key="1">
    <source>
        <dbReference type="SAM" id="SignalP"/>
    </source>
</evidence>
<keyword evidence="1" id="KW-0732">Signal</keyword>
<evidence type="ECO:0000313" key="2">
    <source>
        <dbReference type="EMBL" id="AFK75452.1"/>
    </source>
</evidence>
<feature type="signal peptide" evidence="1">
    <location>
        <begin position="1"/>
        <end position="20"/>
    </location>
</feature>
<proteinExistence type="evidence at transcript level"/>
<dbReference type="EMBL" id="JQ700352">
    <property type="protein sequence ID" value="AFK75452.1"/>
    <property type="molecule type" value="mRNA"/>
</dbReference>
<feature type="chain" id="PRO_5004053536" evidence="1">
    <location>
        <begin position="21"/>
        <end position="227"/>
    </location>
</feature>
<accession>M4H1D9</accession>
<dbReference type="AlphaFoldDB" id="M4H1D9"/>
<organism evidence="2">
    <name type="scientific">Pleurobrachia bachei</name>
    <name type="common">Sea gooseberry</name>
    <dbReference type="NCBI Taxonomy" id="34499"/>
    <lineage>
        <taxon>Eukaryota</taxon>
        <taxon>Metazoa</taxon>
        <taxon>Ctenophora</taxon>
        <taxon>Tentaculata</taxon>
        <taxon>Cydippida</taxon>
        <taxon>Pleurobrachiidae</taxon>
        <taxon>Pleurobrachia</taxon>
    </lineage>
</organism>
<sequence length="227" mass="25471">MYRLVIPLIIAACLWRYSLGSLGSDDGWIELEFDSNKKTIPWRWEDIPLQIKTDSVVGSGDKIGIDMKRPHLVGGIAILFSSPIKFWMPYCSTQGGEDSSEAYAELPVQPPDEVDKIWTFTKTGSAFVITCNGVEVLNYEFATSGFSNCAPKWGGDTTDHIVFYKSWSTASDFYRAGKFPRMSYFDYSRTSILPHPRGKGFCPLNRGQRCPLNGGKAYLAHKNLFLP</sequence>